<evidence type="ECO:0000256" key="1">
    <source>
        <dbReference type="ARBA" id="ARBA00007014"/>
    </source>
</evidence>
<organism evidence="8 9">
    <name type="scientific">Dimorphilus gyrociliatus</name>
    <dbReference type="NCBI Taxonomy" id="2664684"/>
    <lineage>
        <taxon>Eukaryota</taxon>
        <taxon>Metazoa</taxon>
        <taxon>Spiralia</taxon>
        <taxon>Lophotrochozoa</taxon>
        <taxon>Annelida</taxon>
        <taxon>Polychaeta</taxon>
        <taxon>Polychaeta incertae sedis</taxon>
        <taxon>Dinophilidae</taxon>
        <taxon>Dimorphilus</taxon>
    </lineage>
</organism>
<comment type="similarity">
    <text evidence="1">Belongs to the MAGUK family.</text>
</comment>
<dbReference type="CDD" id="cd11862">
    <property type="entry name" value="SH3_MPP"/>
    <property type="match status" value="1"/>
</dbReference>
<sequence length="557" mass="63460">MPEPTETGLSDLENILQNLDSLVNEPNDEEKVNELGNILSNPVLATLVNTYDKLTIAYNEPNSQDGYSKNLIDEILYDLEPFNHKSQGAAELTTILQDPHLEALLKVHDDVAWKNYEFEMEPDESNDFVPPEDVVPVQQSKLALNMIGIKKKPGESLGITVRVSQMGDLIITRVIAGSPIDEQGLLHVGDLIKEVNGEEVTTPQQLQELIRKSGENIKIKIIPAFDEQTGRTEMYVKAHFNYDPKKDSVIPCRDAGLAFKDGDILKVVNMEDSKWWQAAKVDGSGKTGIIPSLTLEEKRQAFVKPDLDHTQKSYLCGIVTKKKKKMLYQAKQNSEFDKYELAIYEEVTKLPPFHRKTLVLIGAQGVGRRTLKQFLLKAEPHRFGSVIPHTCRVKRLNEIDGNQYHFMDKELMEEEIQGNKFLEWGAYEGNYYGTKFESITNVTKQNKMCILDINPAALKGIKSGEFLPFIVFIAAPPVQIMRNMHEFARQRGKTNKIKTEEDFQKTLAESARIEKTYKAYFDCIIVNDNMDETYRKLRAEIDKLNADNQWVPVSWVY</sequence>
<dbReference type="Pfam" id="PF02828">
    <property type="entry name" value="L27"/>
    <property type="match status" value="1"/>
</dbReference>
<dbReference type="InterPro" id="IPR001478">
    <property type="entry name" value="PDZ"/>
</dbReference>
<protein>
    <submittedName>
        <fullName evidence="8">DgyrCDS4662</fullName>
    </submittedName>
</protein>
<feature type="domain" description="Guanylate kinase-like" evidence="5">
    <location>
        <begin position="355"/>
        <end position="542"/>
    </location>
</feature>
<evidence type="ECO:0000256" key="3">
    <source>
        <dbReference type="PROSITE-ProRule" id="PRU00192"/>
    </source>
</evidence>
<evidence type="ECO:0000256" key="2">
    <source>
        <dbReference type="ARBA" id="ARBA00022443"/>
    </source>
</evidence>
<reference evidence="8 9" key="1">
    <citation type="submission" date="2020-08" db="EMBL/GenBank/DDBJ databases">
        <authorList>
            <person name="Hejnol A."/>
        </authorList>
    </citation>
    <scope>NUCLEOTIDE SEQUENCE [LARGE SCALE GENOMIC DNA]</scope>
</reference>
<dbReference type="Pfam" id="PF00018">
    <property type="entry name" value="SH3_1"/>
    <property type="match status" value="1"/>
</dbReference>
<feature type="domain" description="L27" evidence="7">
    <location>
        <begin position="8"/>
        <end position="62"/>
    </location>
</feature>
<dbReference type="SMART" id="SM00569">
    <property type="entry name" value="L27"/>
    <property type="match status" value="2"/>
</dbReference>
<dbReference type="Gene3D" id="2.30.30.40">
    <property type="entry name" value="SH3 Domains"/>
    <property type="match status" value="1"/>
</dbReference>
<gene>
    <name evidence="8" type="ORF">DGYR_LOCUS4429</name>
</gene>
<evidence type="ECO:0000259" key="7">
    <source>
        <dbReference type="PROSITE" id="PS51022"/>
    </source>
</evidence>
<dbReference type="SMART" id="SM00228">
    <property type="entry name" value="PDZ"/>
    <property type="match status" value="1"/>
</dbReference>
<feature type="domain" description="L27" evidence="7">
    <location>
        <begin position="63"/>
        <end position="119"/>
    </location>
</feature>
<accession>A0A7I8VHA0</accession>
<evidence type="ECO:0000259" key="4">
    <source>
        <dbReference type="PROSITE" id="PS50002"/>
    </source>
</evidence>
<dbReference type="InterPro" id="IPR036892">
    <property type="entry name" value="L27_dom_sf"/>
</dbReference>
<proteinExistence type="inferred from homology"/>
<dbReference type="SUPFAM" id="SSF52540">
    <property type="entry name" value="P-loop containing nucleoside triphosphate hydrolases"/>
    <property type="match status" value="1"/>
</dbReference>
<dbReference type="SUPFAM" id="SSF101288">
    <property type="entry name" value="L27 domain"/>
    <property type="match status" value="1"/>
</dbReference>
<dbReference type="CDD" id="cd00071">
    <property type="entry name" value="GMPK"/>
    <property type="match status" value="1"/>
</dbReference>
<dbReference type="Pfam" id="PF00595">
    <property type="entry name" value="PDZ"/>
    <property type="match status" value="1"/>
</dbReference>
<evidence type="ECO:0000313" key="8">
    <source>
        <dbReference type="EMBL" id="CAD5115719.1"/>
    </source>
</evidence>
<dbReference type="InterPro" id="IPR027417">
    <property type="entry name" value="P-loop_NTPase"/>
</dbReference>
<dbReference type="InterPro" id="IPR050716">
    <property type="entry name" value="MAGUK"/>
</dbReference>
<dbReference type="SUPFAM" id="SSF50156">
    <property type="entry name" value="PDZ domain-like"/>
    <property type="match status" value="1"/>
</dbReference>
<dbReference type="InterPro" id="IPR014775">
    <property type="entry name" value="L27_C"/>
</dbReference>
<feature type="domain" description="SH3" evidence="4">
    <location>
        <begin position="231"/>
        <end position="300"/>
    </location>
</feature>
<dbReference type="Gene3D" id="3.40.50.300">
    <property type="entry name" value="P-loop containing nucleotide triphosphate hydrolases"/>
    <property type="match status" value="1"/>
</dbReference>
<keyword evidence="9" id="KW-1185">Reference proteome</keyword>
<dbReference type="InterPro" id="IPR036034">
    <property type="entry name" value="PDZ_sf"/>
</dbReference>
<dbReference type="PROSITE" id="PS50002">
    <property type="entry name" value="SH3"/>
    <property type="match status" value="1"/>
</dbReference>
<dbReference type="PANTHER" id="PTHR23122">
    <property type="entry name" value="MEMBRANE-ASSOCIATED GUANYLATE KINASE MAGUK"/>
    <property type="match status" value="1"/>
</dbReference>
<dbReference type="SUPFAM" id="SSF50044">
    <property type="entry name" value="SH3-domain"/>
    <property type="match status" value="1"/>
</dbReference>
<dbReference type="InterPro" id="IPR001452">
    <property type="entry name" value="SH3_domain"/>
</dbReference>
<dbReference type="EMBL" id="CAJFCJ010000006">
    <property type="protein sequence ID" value="CAD5115719.1"/>
    <property type="molecule type" value="Genomic_DNA"/>
</dbReference>
<dbReference type="Gene3D" id="2.30.42.10">
    <property type="match status" value="1"/>
</dbReference>
<feature type="domain" description="PDZ" evidence="6">
    <location>
        <begin position="146"/>
        <end position="225"/>
    </location>
</feature>
<dbReference type="PROSITE" id="PS50052">
    <property type="entry name" value="GUANYLATE_KINASE_2"/>
    <property type="match status" value="1"/>
</dbReference>
<keyword evidence="2 3" id="KW-0728">SH3 domain</keyword>
<dbReference type="InterPro" id="IPR008145">
    <property type="entry name" value="GK/Ca_channel_bsu"/>
</dbReference>
<evidence type="ECO:0000313" key="9">
    <source>
        <dbReference type="Proteomes" id="UP000549394"/>
    </source>
</evidence>
<dbReference type="InterPro" id="IPR004172">
    <property type="entry name" value="L27_dom"/>
</dbReference>
<name>A0A7I8VHA0_9ANNE</name>
<dbReference type="FunFam" id="2.30.30.40:FF:000069">
    <property type="entry name" value="MAGUK p55 subfamily member 6"/>
    <property type="match status" value="1"/>
</dbReference>
<evidence type="ECO:0000259" key="5">
    <source>
        <dbReference type="PROSITE" id="PS50052"/>
    </source>
</evidence>
<dbReference type="AlphaFoldDB" id="A0A7I8VHA0"/>
<dbReference type="OrthoDB" id="65789at2759"/>
<dbReference type="Pfam" id="PF00625">
    <property type="entry name" value="Guanylate_kin"/>
    <property type="match status" value="1"/>
</dbReference>
<comment type="caution">
    <text evidence="8">The sequence shown here is derived from an EMBL/GenBank/DDBJ whole genome shotgun (WGS) entry which is preliminary data.</text>
</comment>
<dbReference type="InterPro" id="IPR036028">
    <property type="entry name" value="SH3-like_dom_sf"/>
</dbReference>
<dbReference type="SMART" id="SM00326">
    <property type="entry name" value="SH3"/>
    <property type="match status" value="1"/>
</dbReference>
<dbReference type="PROSITE" id="PS51022">
    <property type="entry name" value="L27"/>
    <property type="match status" value="2"/>
</dbReference>
<dbReference type="Gene3D" id="1.10.287.650">
    <property type="entry name" value="L27 domain"/>
    <property type="match status" value="1"/>
</dbReference>
<dbReference type="PROSITE" id="PS50106">
    <property type="entry name" value="PDZ"/>
    <property type="match status" value="1"/>
</dbReference>
<dbReference type="SMART" id="SM00072">
    <property type="entry name" value="GuKc"/>
    <property type="match status" value="1"/>
</dbReference>
<evidence type="ECO:0000259" key="6">
    <source>
        <dbReference type="PROSITE" id="PS50106"/>
    </source>
</evidence>
<dbReference type="InterPro" id="IPR008144">
    <property type="entry name" value="Guanylate_kin-like_dom"/>
</dbReference>
<dbReference type="Proteomes" id="UP000549394">
    <property type="component" value="Unassembled WGS sequence"/>
</dbReference>